<dbReference type="EMBL" id="JAEQNE010000013">
    <property type="protein sequence ID" value="MBL0395217.1"/>
    <property type="molecule type" value="Genomic_DNA"/>
</dbReference>
<feature type="chain" id="PRO_5036845160" description="SH3 domain-containing protein" evidence="2">
    <location>
        <begin position="23"/>
        <end position="291"/>
    </location>
</feature>
<dbReference type="RefSeq" id="WP_201677890.1">
    <property type="nucleotide sequence ID" value="NZ_JAEQNE010000013.1"/>
</dbReference>
<comment type="caution">
    <text evidence="3">The sequence shown here is derived from an EMBL/GenBank/DDBJ whole genome shotgun (WGS) entry which is preliminary data.</text>
</comment>
<reference evidence="3 4" key="1">
    <citation type="journal article" date="2017" name="Int. J. Syst. Evol. Microbiol.">
        <title>Ramlibacter monticola sp. nov., isolated from forest soil.</title>
        <authorList>
            <person name="Chaudhary D.K."/>
            <person name="Kim J."/>
        </authorList>
    </citation>
    <scope>NUCLEOTIDE SEQUENCE [LARGE SCALE GENOMIC DNA]</scope>
    <source>
        <strain evidence="3 4">KACC 19175</strain>
    </source>
</reference>
<keyword evidence="2" id="KW-0732">Signal</keyword>
<keyword evidence="4" id="KW-1185">Reference proteome</keyword>
<name>A0A936Z7F4_9BURK</name>
<dbReference type="Proteomes" id="UP000599109">
    <property type="component" value="Unassembled WGS sequence"/>
</dbReference>
<dbReference type="AlphaFoldDB" id="A0A936Z7F4"/>
<feature type="signal peptide" evidence="2">
    <location>
        <begin position="1"/>
        <end position="22"/>
    </location>
</feature>
<evidence type="ECO:0008006" key="5">
    <source>
        <dbReference type="Google" id="ProtNLM"/>
    </source>
</evidence>
<protein>
    <recommendedName>
        <fullName evidence="5">SH3 domain-containing protein</fullName>
    </recommendedName>
</protein>
<evidence type="ECO:0000313" key="3">
    <source>
        <dbReference type="EMBL" id="MBL0395217.1"/>
    </source>
</evidence>
<evidence type="ECO:0000313" key="4">
    <source>
        <dbReference type="Proteomes" id="UP000599109"/>
    </source>
</evidence>
<proteinExistence type="predicted"/>
<sequence>MFRPLVTVAAVLVLLGCSKQEAPPAAPAAPAPAAAPAAAAPVTAPAEAPAAAAAPAPTAPAAPVAEKTAAAPAPAAPAAKGQSVDIFGGSSGPAGAPSPSHNRGKVLELANGGGYTYAQVQMASGQKVWIAGSQIDVKPGAEVEWGNYGLMRDFQAKSLGRTFQEILFVDRWAPVGQAAVAVAPHGKFPNGQPALSADEMAAAAAGAGPAAAGDPSARGTVKTVTNAGGYSYIEVDQGGGKTVWVAAMETPMKAGDKVQWSGGTQMSNFTAKSLNRTFDKIIFAQAVSIGK</sequence>
<gene>
    <name evidence="3" type="ORF">JJ685_29065</name>
</gene>
<organism evidence="3 4">
    <name type="scientific">Ramlibacter monticola</name>
    <dbReference type="NCBI Taxonomy" id="1926872"/>
    <lineage>
        <taxon>Bacteria</taxon>
        <taxon>Pseudomonadati</taxon>
        <taxon>Pseudomonadota</taxon>
        <taxon>Betaproteobacteria</taxon>
        <taxon>Burkholderiales</taxon>
        <taxon>Comamonadaceae</taxon>
        <taxon>Ramlibacter</taxon>
    </lineage>
</organism>
<dbReference type="PROSITE" id="PS51257">
    <property type="entry name" value="PROKAR_LIPOPROTEIN"/>
    <property type="match status" value="1"/>
</dbReference>
<evidence type="ECO:0000256" key="1">
    <source>
        <dbReference type="SAM" id="MobiDB-lite"/>
    </source>
</evidence>
<evidence type="ECO:0000256" key="2">
    <source>
        <dbReference type="SAM" id="SignalP"/>
    </source>
</evidence>
<accession>A0A936Z7F4</accession>
<feature type="region of interest" description="Disordered" evidence="1">
    <location>
        <begin position="81"/>
        <end position="105"/>
    </location>
</feature>